<dbReference type="AlphaFoldDB" id="A0A7I8X8I1"/>
<name>A0A7I8X8I1_BURXY</name>
<organism evidence="1 2">
    <name type="scientific">Bursaphelenchus xylophilus</name>
    <name type="common">Pinewood nematode worm</name>
    <name type="synonym">Aphelenchoides xylophilus</name>
    <dbReference type="NCBI Taxonomy" id="6326"/>
    <lineage>
        <taxon>Eukaryota</taxon>
        <taxon>Metazoa</taxon>
        <taxon>Ecdysozoa</taxon>
        <taxon>Nematoda</taxon>
        <taxon>Chromadorea</taxon>
        <taxon>Rhabditida</taxon>
        <taxon>Tylenchina</taxon>
        <taxon>Tylenchomorpha</taxon>
        <taxon>Aphelenchoidea</taxon>
        <taxon>Aphelenchoididae</taxon>
        <taxon>Bursaphelenchus</taxon>
    </lineage>
</organism>
<evidence type="ECO:0000313" key="2">
    <source>
        <dbReference type="Proteomes" id="UP000659654"/>
    </source>
</evidence>
<keyword evidence="2" id="KW-1185">Reference proteome</keyword>
<comment type="caution">
    <text evidence="1">The sequence shown here is derived from an EMBL/GenBank/DDBJ whole genome shotgun (WGS) entry which is preliminary data.</text>
</comment>
<dbReference type="EMBL" id="CAJFDI010000005">
    <property type="protein sequence ID" value="CAD5232725.1"/>
    <property type="molecule type" value="Genomic_DNA"/>
</dbReference>
<reference evidence="1" key="1">
    <citation type="submission" date="2020-09" db="EMBL/GenBank/DDBJ databases">
        <authorList>
            <person name="Kikuchi T."/>
        </authorList>
    </citation>
    <scope>NUCLEOTIDE SEQUENCE</scope>
    <source>
        <strain evidence="1">Ka4C1</strain>
    </source>
</reference>
<dbReference type="Proteomes" id="UP000659654">
    <property type="component" value="Unassembled WGS sequence"/>
</dbReference>
<protein>
    <submittedName>
        <fullName evidence="1">(pine wood nematode) hypothetical protein</fullName>
    </submittedName>
</protein>
<sequence>MELALSRSPLEFQFLTQKGHVQEENKLSMFQADNTGFAKKEQLTPVVSIYSNRLIVANTVENNFTAMKSIWEKGNTGKTVRASITTVPQQKRPTTSHATFSPFIWGKN</sequence>
<accession>A0A7I8X8I1</accession>
<proteinExistence type="predicted"/>
<dbReference type="EMBL" id="CAJFCV020000005">
    <property type="protein sequence ID" value="CAG9125595.1"/>
    <property type="molecule type" value="Genomic_DNA"/>
</dbReference>
<evidence type="ECO:0000313" key="1">
    <source>
        <dbReference type="EMBL" id="CAD5232725.1"/>
    </source>
</evidence>
<gene>
    <name evidence="1" type="ORF">BXYJ_LOCUS12816</name>
</gene>
<dbReference type="Proteomes" id="UP000582659">
    <property type="component" value="Unassembled WGS sequence"/>
</dbReference>